<evidence type="ECO:0000259" key="1">
    <source>
        <dbReference type="Pfam" id="PF10593"/>
    </source>
</evidence>
<dbReference type="Proteomes" id="UP000002432">
    <property type="component" value="Chromosome"/>
</dbReference>
<dbReference type="SUPFAM" id="SSF52540">
    <property type="entry name" value="P-loop containing nucleoside triphosphate hydrolases"/>
    <property type="match status" value="1"/>
</dbReference>
<evidence type="ECO:0000313" key="2">
    <source>
        <dbReference type="EMBL" id="ABF43267.1"/>
    </source>
</evidence>
<dbReference type="Pfam" id="PF10593">
    <property type="entry name" value="Z1"/>
    <property type="match status" value="1"/>
</dbReference>
<dbReference type="HOGENOM" id="CLU_007800_1_0_0"/>
<dbReference type="GO" id="GO:0004519">
    <property type="term" value="F:endonuclease activity"/>
    <property type="evidence" value="ECO:0007669"/>
    <property type="project" value="UniProtKB-KW"/>
</dbReference>
<evidence type="ECO:0000313" key="3">
    <source>
        <dbReference type="Proteomes" id="UP000002432"/>
    </source>
</evidence>
<reference evidence="2 3" key="1">
    <citation type="journal article" date="2009" name="Appl. Environ. Microbiol.">
        <title>Three genomes from the phylum Acidobacteria provide insight into the lifestyles of these microorganisms in soils.</title>
        <authorList>
            <person name="Ward N.L."/>
            <person name="Challacombe J.F."/>
            <person name="Janssen P.H."/>
            <person name="Henrissat B."/>
            <person name="Coutinho P.M."/>
            <person name="Wu M."/>
            <person name="Xie G."/>
            <person name="Haft D.H."/>
            <person name="Sait M."/>
            <person name="Badger J."/>
            <person name="Barabote R.D."/>
            <person name="Bradley B."/>
            <person name="Brettin T.S."/>
            <person name="Brinkac L.M."/>
            <person name="Bruce D."/>
            <person name="Creasy T."/>
            <person name="Daugherty S.C."/>
            <person name="Davidsen T.M."/>
            <person name="DeBoy R.T."/>
            <person name="Detter J.C."/>
            <person name="Dodson R.J."/>
            <person name="Durkin A.S."/>
            <person name="Ganapathy A."/>
            <person name="Gwinn-Giglio M."/>
            <person name="Han C.S."/>
            <person name="Khouri H."/>
            <person name="Kiss H."/>
            <person name="Kothari S.P."/>
            <person name="Madupu R."/>
            <person name="Nelson K.E."/>
            <person name="Nelson W.C."/>
            <person name="Paulsen I."/>
            <person name="Penn K."/>
            <person name="Ren Q."/>
            <person name="Rosovitz M.J."/>
            <person name="Selengut J.D."/>
            <person name="Shrivastava S."/>
            <person name="Sullivan S.A."/>
            <person name="Tapia R."/>
            <person name="Thompson L.S."/>
            <person name="Watkins K.L."/>
            <person name="Yang Q."/>
            <person name="Yu C."/>
            <person name="Zafar N."/>
            <person name="Zhou L."/>
            <person name="Kuske C.R."/>
        </authorList>
    </citation>
    <scope>NUCLEOTIDE SEQUENCE [LARGE SCALE GENOMIC DNA]</scope>
    <source>
        <strain evidence="2 3">Ellin345</strain>
    </source>
</reference>
<accession>Q1IIN3</accession>
<protein>
    <submittedName>
        <fullName evidence="2">Endonuclease</fullName>
    </submittedName>
</protein>
<sequence length="899" mass="101078">MSIDNARLIENAVLVSLPDQHAPKEEAILELATRLRQAFPLSDDDFASLIKRLHAKLAITMDTGVVLLGEEEHTPWLSSRKAVIDPFYWQRFLQLLQRKDWPPKVLSTLNSVTDNILDLLGDPAKPGSWKRRGLVIGDVQSGKTATYTALSCKAGDAGYRLIVLLTGTLESLRRQTQERLDEGFVGFDSSGILRKIRNNRAVGVGTLDARRSAGVFTSRDRDFSKTLVNSLGIRINSIKEPVLVVVKKNRKILENLEKWLTEYNAGDDGKIDVPLLLIDDEADSASVNTNPLSTDPTEINKRIRALLALFKRSSYIGFTATPFANIFINPDSENDMLGDDLFPRDFIYTLDPPTNYVGPVVMFGDEPRDGILEPISDAESVFPSRHKCSWPINDLPQSLRDAVTSFVIANTIRDLRGDSATHRSMLVNVSRFTAVQDQVAVLINSDLNRIQQDIRNYSQLDPAIALRNKTISEIHQVWRSSYNTKEFAWEGVQRALLASALPIVVKAVNQRTGAASLDYASNRENGLRVIAIGGNSLSRGLTLEGLSTSYFYRNSQMYDTLLQMGRWFGYRDNYSDLCKVWLSEDAIQWYSHITAATEELRFEVKRMRRMNATPREFGLKVRAHPDSLIVTAQNKMRLAHTIERVISISTEAIESTRLKSSRVIISANKQVVANAIANFERAGIACESSEWNNPIWREVPKELVSALIRNFEVHPLNVAFQSEDLADYFTNTTEPKLQKWDVVLPNGGEPEIIFVRTRVRPAKRFVLPRDNGILVSGRNMRVGSRGIEREGLPSGIVREINDQAKLTKKNVSDHAFRERRPRPLLLIHVLAPYTRDGNGVEVPFDTGGEELIALGLSMPKFDDSDVAKRVKYRVNLVEWRAMLEESLDDDLPENDDDAA</sequence>
<dbReference type="InterPro" id="IPR027417">
    <property type="entry name" value="P-loop_NTPase"/>
</dbReference>
<dbReference type="RefSeq" id="WP_011525064.1">
    <property type="nucleotide sequence ID" value="NC_008009.1"/>
</dbReference>
<gene>
    <name evidence="2" type="ordered locus">Acid345_4267</name>
</gene>
<keyword evidence="2" id="KW-0540">Nuclease</keyword>
<keyword evidence="3" id="KW-1185">Reference proteome</keyword>
<dbReference type="STRING" id="204669.Acid345_4267"/>
<proteinExistence type="predicted"/>
<dbReference type="eggNOG" id="COG1100">
    <property type="taxonomic scope" value="Bacteria"/>
</dbReference>
<dbReference type="Gene3D" id="3.40.50.300">
    <property type="entry name" value="P-loop containing nucleotide triphosphate hydrolases"/>
    <property type="match status" value="1"/>
</dbReference>
<dbReference type="OrthoDB" id="436461at2"/>
<keyword evidence="2" id="KW-0255">Endonuclease</keyword>
<name>Q1IIN3_KORVE</name>
<dbReference type="EnsemblBacteria" id="ABF43267">
    <property type="protein sequence ID" value="ABF43267"/>
    <property type="gene ID" value="Acid345_4267"/>
</dbReference>
<dbReference type="KEGG" id="aba:Acid345_4267"/>
<dbReference type="EMBL" id="CP000360">
    <property type="protein sequence ID" value="ABF43267.1"/>
    <property type="molecule type" value="Genomic_DNA"/>
</dbReference>
<dbReference type="AlphaFoldDB" id="Q1IIN3"/>
<organism evidence="2 3">
    <name type="scientific">Koribacter versatilis (strain Ellin345)</name>
    <dbReference type="NCBI Taxonomy" id="204669"/>
    <lineage>
        <taxon>Bacteria</taxon>
        <taxon>Pseudomonadati</taxon>
        <taxon>Acidobacteriota</taxon>
        <taxon>Terriglobia</taxon>
        <taxon>Terriglobales</taxon>
        <taxon>Candidatus Korobacteraceae</taxon>
        <taxon>Candidatus Korobacter</taxon>
    </lineage>
</organism>
<feature type="domain" description="Putative endonuclease Z1" evidence="1">
    <location>
        <begin position="398"/>
        <end position="628"/>
    </location>
</feature>
<dbReference type="InterPro" id="IPR018310">
    <property type="entry name" value="Put_endonuclease_Z1-dom"/>
</dbReference>
<keyword evidence="2" id="KW-0378">Hydrolase</keyword>